<dbReference type="Pfam" id="PF08279">
    <property type="entry name" value="HTH_11"/>
    <property type="match status" value="1"/>
</dbReference>
<evidence type="ECO:0000313" key="4">
    <source>
        <dbReference type="EMBL" id="WZU69559.2"/>
    </source>
</evidence>
<evidence type="ECO:0000256" key="2">
    <source>
        <dbReference type="ARBA" id="ARBA00023163"/>
    </source>
</evidence>
<keyword evidence="5" id="KW-1185">Reference proteome</keyword>
<proteinExistence type="predicted"/>
<dbReference type="PANTHER" id="PTHR34580:SF1">
    <property type="entry name" value="PROTEIN PAFC"/>
    <property type="match status" value="1"/>
</dbReference>
<sequence length="204" mass="22120">MRASRLLQILLLLQNRGRLTATQLATELEVTPRTILRDVDAMTEAGLPIIVFQGNQGGIELGFNYRTRLTGLDREEAEALGIILGAAQPALTQLGLADAARRATAKLIESFPDKVRDVTQMAIKRFPIHAHQLPEDPRVAAFAAAVRGGRIVRIRASSDAAQVVHPIAVRLSPDGWYIGDALTGDDIPLDQCGDINISAHRFAC</sequence>
<protein>
    <submittedName>
        <fullName evidence="4">Helix-turn-helix transcriptional regulator</fullName>
    </submittedName>
</protein>
<dbReference type="InterPro" id="IPR013196">
    <property type="entry name" value="HTH_11"/>
</dbReference>
<name>A0AAN0MDK0_9RHOB</name>
<dbReference type="InterPro" id="IPR036390">
    <property type="entry name" value="WH_DNA-bd_sf"/>
</dbReference>
<dbReference type="Proteomes" id="UP001470809">
    <property type="component" value="Chromosome"/>
</dbReference>
<gene>
    <name evidence="4" type="ORF">AABB31_09465</name>
</gene>
<organism evidence="4 5">
    <name type="scientific">Yoonia rhodophyticola</name>
    <dbReference type="NCBI Taxonomy" id="3137370"/>
    <lineage>
        <taxon>Bacteria</taxon>
        <taxon>Pseudomonadati</taxon>
        <taxon>Pseudomonadota</taxon>
        <taxon>Alphaproteobacteria</taxon>
        <taxon>Rhodobacterales</taxon>
        <taxon>Paracoccaceae</taxon>
        <taxon>Yoonia</taxon>
    </lineage>
</organism>
<dbReference type="EMBL" id="CP151767">
    <property type="protein sequence ID" value="WZU69559.2"/>
    <property type="molecule type" value="Genomic_DNA"/>
</dbReference>
<dbReference type="KEGG" id="yrh:AABB31_09465"/>
<dbReference type="SUPFAM" id="SSF46785">
    <property type="entry name" value="Winged helix' DNA-binding domain"/>
    <property type="match status" value="1"/>
</dbReference>
<dbReference type="AlphaFoldDB" id="A0AAN0MDK0"/>
<dbReference type="RefSeq" id="WP_373635688.1">
    <property type="nucleotide sequence ID" value="NZ_CP151767.2"/>
</dbReference>
<evidence type="ECO:0000259" key="3">
    <source>
        <dbReference type="PROSITE" id="PS51000"/>
    </source>
</evidence>
<feature type="domain" description="HTH deoR-type" evidence="3">
    <location>
        <begin position="2"/>
        <end position="57"/>
    </location>
</feature>
<accession>A0AAN0MDK0</accession>
<evidence type="ECO:0000313" key="5">
    <source>
        <dbReference type="Proteomes" id="UP001470809"/>
    </source>
</evidence>
<dbReference type="InterPro" id="IPR051534">
    <property type="entry name" value="CBASS_pafABC_assoc_protein"/>
</dbReference>
<dbReference type="PROSITE" id="PS51000">
    <property type="entry name" value="HTH_DEOR_2"/>
    <property type="match status" value="1"/>
</dbReference>
<keyword evidence="1" id="KW-0805">Transcription regulation</keyword>
<dbReference type="InterPro" id="IPR036388">
    <property type="entry name" value="WH-like_DNA-bd_sf"/>
</dbReference>
<dbReference type="InterPro" id="IPR001034">
    <property type="entry name" value="DeoR_HTH"/>
</dbReference>
<evidence type="ECO:0000256" key="1">
    <source>
        <dbReference type="ARBA" id="ARBA00023015"/>
    </source>
</evidence>
<dbReference type="Gene3D" id="1.10.10.10">
    <property type="entry name" value="Winged helix-like DNA-binding domain superfamily/Winged helix DNA-binding domain"/>
    <property type="match status" value="1"/>
</dbReference>
<dbReference type="PANTHER" id="PTHR34580">
    <property type="match status" value="1"/>
</dbReference>
<reference evidence="4" key="1">
    <citation type="submission" date="2024-08" db="EMBL/GenBank/DDBJ databases">
        <title>Phylogenomic analyses of a clade within the roseobacter group suggest taxonomic reassignments of species of the genera Aestuariivita, Citreicella, Loktanella, Nautella, Pelagibaca, Ruegeria, Thalassobius, Thiobacimonas and Tropicibacter, and the proposal o.</title>
        <authorList>
            <person name="Jeon C.O."/>
        </authorList>
    </citation>
    <scope>NUCLEOTIDE SEQUENCE</scope>
    <source>
        <strain evidence="4">SS1-5</strain>
    </source>
</reference>
<keyword evidence="2" id="KW-0804">Transcription</keyword>